<dbReference type="OrthoDB" id="540004at2759"/>
<sequence>MDEFTLADVDRIPGKDRLGEKLFRVFGGEFVERVKSSPKILRIEDFGVGYGFTTKQLLKAGAITTANDLSEDHLKVLWDTTSEEERSPLHLVPENVVNLEFPDGSFDGIMACRWFNFLTVDEVLKVLKKFHKWLVPGGRICVTMEFLCSAWYVNEYPKYLKRKRNREEWPGVFQTESGPQFEANITLPAKSIHYDEYMGITI</sequence>
<protein>
    <recommendedName>
        <fullName evidence="1">Methyltransferase type 11 domain-containing protein</fullName>
    </recommendedName>
</protein>
<dbReference type="CDD" id="cd02440">
    <property type="entry name" value="AdoMet_MTases"/>
    <property type="match status" value="1"/>
</dbReference>
<evidence type="ECO:0000313" key="2">
    <source>
        <dbReference type="EMBL" id="GAV06694.1"/>
    </source>
</evidence>
<organism evidence="2 3">
    <name type="scientific">Ramazzottius varieornatus</name>
    <name type="common">Water bear</name>
    <name type="synonym">Tardigrade</name>
    <dbReference type="NCBI Taxonomy" id="947166"/>
    <lineage>
        <taxon>Eukaryota</taxon>
        <taxon>Metazoa</taxon>
        <taxon>Ecdysozoa</taxon>
        <taxon>Tardigrada</taxon>
        <taxon>Eutardigrada</taxon>
        <taxon>Parachela</taxon>
        <taxon>Hypsibioidea</taxon>
        <taxon>Ramazzottiidae</taxon>
        <taxon>Ramazzottius</taxon>
    </lineage>
</organism>
<dbReference type="Gene3D" id="3.40.50.150">
    <property type="entry name" value="Vaccinia Virus protein VP39"/>
    <property type="match status" value="1"/>
</dbReference>
<dbReference type="InterPro" id="IPR013216">
    <property type="entry name" value="Methyltransf_11"/>
</dbReference>
<accession>A0A1D1W5J2</accession>
<evidence type="ECO:0000259" key="1">
    <source>
        <dbReference type="Pfam" id="PF08241"/>
    </source>
</evidence>
<dbReference type="SUPFAM" id="SSF53335">
    <property type="entry name" value="S-adenosyl-L-methionine-dependent methyltransferases"/>
    <property type="match status" value="1"/>
</dbReference>
<dbReference type="Proteomes" id="UP000186922">
    <property type="component" value="Unassembled WGS sequence"/>
</dbReference>
<dbReference type="GO" id="GO:0008757">
    <property type="term" value="F:S-adenosylmethionine-dependent methyltransferase activity"/>
    <property type="evidence" value="ECO:0007669"/>
    <property type="project" value="InterPro"/>
</dbReference>
<name>A0A1D1W5J2_RAMVA</name>
<gene>
    <name evidence="2" type="primary">RvY_16640-1</name>
    <name evidence="2" type="synonym">RvY_16640.1</name>
    <name evidence="2" type="ORF">RvY_16640</name>
</gene>
<comment type="caution">
    <text evidence="2">The sequence shown here is derived from an EMBL/GenBank/DDBJ whole genome shotgun (WGS) entry which is preliminary data.</text>
</comment>
<keyword evidence="3" id="KW-1185">Reference proteome</keyword>
<dbReference type="EMBL" id="BDGG01000014">
    <property type="protein sequence ID" value="GAV06694.1"/>
    <property type="molecule type" value="Genomic_DNA"/>
</dbReference>
<dbReference type="Pfam" id="PF08241">
    <property type="entry name" value="Methyltransf_11"/>
    <property type="match status" value="1"/>
</dbReference>
<evidence type="ECO:0000313" key="3">
    <source>
        <dbReference type="Proteomes" id="UP000186922"/>
    </source>
</evidence>
<feature type="domain" description="Methyltransferase type 11" evidence="1">
    <location>
        <begin position="45"/>
        <end position="141"/>
    </location>
</feature>
<reference evidence="2 3" key="1">
    <citation type="journal article" date="2016" name="Nat. Commun.">
        <title>Extremotolerant tardigrade genome and improved radiotolerance of human cultured cells by tardigrade-unique protein.</title>
        <authorList>
            <person name="Hashimoto T."/>
            <person name="Horikawa D.D."/>
            <person name="Saito Y."/>
            <person name="Kuwahara H."/>
            <person name="Kozuka-Hata H."/>
            <person name="Shin-I T."/>
            <person name="Minakuchi Y."/>
            <person name="Ohishi K."/>
            <person name="Motoyama A."/>
            <person name="Aizu T."/>
            <person name="Enomoto A."/>
            <person name="Kondo K."/>
            <person name="Tanaka S."/>
            <person name="Hara Y."/>
            <person name="Koshikawa S."/>
            <person name="Sagara H."/>
            <person name="Miura T."/>
            <person name="Yokobori S."/>
            <person name="Miyagawa K."/>
            <person name="Suzuki Y."/>
            <person name="Kubo T."/>
            <person name="Oyama M."/>
            <person name="Kohara Y."/>
            <person name="Fujiyama A."/>
            <person name="Arakawa K."/>
            <person name="Katayama T."/>
            <person name="Toyoda A."/>
            <person name="Kunieda T."/>
        </authorList>
    </citation>
    <scope>NUCLEOTIDE SEQUENCE [LARGE SCALE GENOMIC DNA]</scope>
    <source>
        <strain evidence="2 3">YOKOZUNA-1</strain>
    </source>
</reference>
<proteinExistence type="predicted"/>
<dbReference type="AlphaFoldDB" id="A0A1D1W5J2"/>
<dbReference type="InterPro" id="IPR029063">
    <property type="entry name" value="SAM-dependent_MTases_sf"/>
</dbReference>